<dbReference type="CDD" id="cd00077">
    <property type="entry name" value="HDc"/>
    <property type="match status" value="1"/>
</dbReference>
<sequence length="188" mass="21362">MTRHEQVIAEVFALYERFGDSDYIGEPVSQIEHMSQAAERAMAEGFDDEVVLAAFFHDIGHICAEHAPNMGGFGVVSHERLGADYLRRAGFSERLARLVEYHVQAKRYLTLKQPGYFQRLSEASRRTLDYQGGVMTLAEADDFERDPLCAISLRMRQWDEQAKEMHVPVIDLALLKDRALRLLSGVTC</sequence>
<evidence type="ECO:0000313" key="3">
    <source>
        <dbReference type="Proteomes" id="UP000198481"/>
    </source>
</evidence>
<dbReference type="InterPro" id="IPR003607">
    <property type="entry name" value="HD/PDEase_dom"/>
</dbReference>
<dbReference type="AlphaFoldDB" id="A0A1H1X9Z7"/>
<dbReference type="STRING" id="1148509.SAMN05216222_3004"/>
<dbReference type="EMBL" id="LT629762">
    <property type="protein sequence ID" value="SDT05890.1"/>
    <property type="molecule type" value="Genomic_DNA"/>
</dbReference>
<dbReference type="InterPro" id="IPR006674">
    <property type="entry name" value="HD_domain"/>
</dbReference>
<dbReference type="InterPro" id="IPR052567">
    <property type="entry name" value="OP_Dioxygenase"/>
</dbReference>
<feature type="domain" description="HD" evidence="1">
    <location>
        <begin position="39"/>
        <end position="107"/>
    </location>
</feature>
<dbReference type="PANTHER" id="PTHR40202:SF1">
    <property type="entry name" value="HD DOMAIN-CONTAINING PROTEIN"/>
    <property type="match status" value="1"/>
</dbReference>
<reference evidence="2 3" key="1">
    <citation type="submission" date="2016-10" db="EMBL/GenBank/DDBJ databases">
        <authorList>
            <person name="de Groot N.N."/>
        </authorList>
    </citation>
    <scope>NUCLEOTIDE SEQUENCE [LARGE SCALE GENOMIC DNA]</scope>
    <source>
        <strain evidence="2 3">LMG 26867</strain>
    </source>
</reference>
<dbReference type="Pfam" id="PF01966">
    <property type="entry name" value="HD"/>
    <property type="match status" value="1"/>
</dbReference>
<dbReference type="InterPro" id="IPR017670">
    <property type="entry name" value="Phosphonate_degrad-assoc"/>
</dbReference>
<accession>A0A1H1X9Z7</accession>
<dbReference type="Gene3D" id="1.10.3210.10">
    <property type="entry name" value="Hypothetical protein af1432"/>
    <property type="match status" value="1"/>
</dbReference>
<dbReference type="Proteomes" id="UP000198481">
    <property type="component" value="Chromosome I"/>
</dbReference>
<proteinExistence type="predicted"/>
<protein>
    <submittedName>
        <fullName evidence="2">Phosphonate degradation operons associated HDIG domain protein</fullName>
    </submittedName>
</protein>
<dbReference type="SUPFAM" id="SSF109604">
    <property type="entry name" value="HD-domain/PDEase-like"/>
    <property type="match status" value="1"/>
</dbReference>
<dbReference type="PANTHER" id="PTHR40202">
    <property type="match status" value="1"/>
</dbReference>
<organism evidence="2 3">
    <name type="scientific">Pseudomonas prosekii</name>
    <dbReference type="NCBI Taxonomy" id="1148509"/>
    <lineage>
        <taxon>Bacteria</taxon>
        <taxon>Pseudomonadati</taxon>
        <taxon>Pseudomonadota</taxon>
        <taxon>Gammaproteobacteria</taxon>
        <taxon>Pseudomonadales</taxon>
        <taxon>Pseudomonadaceae</taxon>
        <taxon>Pseudomonas</taxon>
    </lineage>
</organism>
<dbReference type="NCBIfam" id="TIGR03276">
    <property type="entry name" value="Phn-HD"/>
    <property type="match status" value="1"/>
</dbReference>
<dbReference type="InterPro" id="IPR006675">
    <property type="entry name" value="HDIG_dom"/>
</dbReference>
<evidence type="ECO:0000259" key="1">
    <source>
        <dbReference type="Pfam" id="PF01966"/>
    </source>
</evidence>
<dbReference type="RefSeq" id="WP_092276668.1">
    <property type="nucleotide sequence ID" value="NZ_LT629762.1"/>
</dbReference>
<gene>
    <name evidence="2" type="ORF">SAMN05216222_3004</name>
</gene>
<dbReference type="NCBIfam" id="TIGR00277">
    <property type="entry name" value="HDIG"/>
    <property type="match status" value="1"/>
</dbReference>
<name>A0A1H1X9Z7_9PSED</name>
<evidence type="ECO:0000313" key="2">
    <source>
        <dbReference type="EMBL" id="SDT05890.1"/>
    </source>
</evidence>